<evidence type="ECO:0000313" key="3">
    <source>
        <dbReference type="EMBL" id="CDW85157.1"/>
    </source>
</evidence>
<evidence type="ECO:0000256" key="2">
    <source>
        <dbReference type="SAM" id="MobiDB-lite"/>
    </source>
</evidence>
<sequence>MTDQQTLESYVNFLIKSHIIDNNQDSDTLTKFLHLFDQFNDQLDQDNENCNVTQSMQDEEDSQIMFETRAIFTLADFLKSLTANEYYDIAQKIYNQWQIQEGKKHFDSLTKVVKLREKILLNERQNAFMKWKQVNEFSNLLEDNEKMREYIFRLTRENETLLHEKQILELQTKKRNQLSLNQIQPLRSAHPNRNSSENSRGRSSSRRATPLGMSGIVQNNNQELPVYQRLHKEAQQKQQKMIVNDVIRQHDELRDCTFQPLLSGTMPSQGNTPVASSARRPQIQREDPFLFERLSKSNKKFNPELMQLQKENEEMKDCTFKPETNNKSKVIAERNLQDYQDKEQFFERLYKDAEAKDKFMKGLQTIKDHAEVNQCTFQPEINRGRNDSLIHSGRKSQTEYHHNNEDTFSRLHQEHEHKQRQLVKIENEYDQKFKEEHPFQPTRITKDKDERLFGNRNETSQHRSSRLYQEWKAREKKIQDKRNELIKEEQKLCQLTLQTNKRGKKLSIGDSINSGSPNHDSSIINTHNSQTSYMTQNTHDRLYTQGKEKTKKQDELRDKVYKEQGYSFAPQTNNMPKYQFDNNVFDRNREFMQRKDSHIKEMQQQNSCDFKPQRVTTKSKLAKCYERVEVTNENVGEKLYSQQHAIEQRKEKQRQEYSIDKNCTFKPQLAKKTEKILKESSQQRTINGSTLSRSQASLPSQNTFHERQPFGNKINQ</sequence>
<evidence type="ECO:0000256" key="1">
    <source>
        <dbReference type="SAM" id="Coils"/>
    </source>
</evidence>
<dbReference type="EMBL" id="CCKQ01013492">
    <property type="protein sequence ID" value="CDW85157.1"/>
    <property type="molecule type" value="Genomic_DNA"/>
</dbReference>
<dbReference type="PANTHER" id="PTHR37028">
    <property type="entry name" value="UNNAMED PRODUCT-RELATED"/>
    <property type="match status" value="1"/>
</dbReference>
<reference evidence="3 4" key="1">
    <citation type="submission" date="2014-06" db="EMBL/GenBank/DDBJ databases">
        <authorList>
            <person name="Swart Estienne"/>
        </authorList>
    </citation>
    <scope>NUCLEOTIDE SEQUENCE [LARGE SCALE GENOMIC DNA]</scope>
    <source>
        <strain evidence="3 4">130c</strain>
    </source>
</reference>
<feature type="compositionally biased region" description="Low complexity" evidence="2">
    <location>
        <begin position="192"/>
        <end position="202"/>
    </location>
</feature>
<name>A0A078AV63_STYLE</name>
<gene>
    <name evidence="3" type="primary">Contig8137.g8679</name>
    <name evidence="3" type="ORF">STYLEM_14228</name>
</gene>
<proteinExistence type="predicted"/>
<accession>A0A078AV63</accession>
<keyword evidence="1" id="KW-0175">Coiled coil</keyword>
<feature type="compositionally biased region" description="Polar residues" evidence="2">
    <location>
        <begin position="679"/>
        <end position="703"/>
    </location>
</feature>
<dbReference type="PANTHER" id="PTHR37028:SF4">
    <property type="entry name" value="ALMS MOTIF DOMAIN-CONTAINING PROTEIN"/>
    <property type="match status" value="1"/>
</dbReference>
<dbReference type="OMA" id="HEPSEIN"/>
<dbReference type="InParanoid" id="A0A078AV63"/>
<protein>
    <submittedName>
        <fullName evidence="3">Uncharacterized protein</fullName>
    </submittedName>
</protein>
<keyword evidence="4" id="KW-1185">Reference proteome</keyword>
<dbReference type="OrthoDB" id="10593180at2759"/>
<dbReference type="Proteomes" id="UP000039865">
    <property type="component" value="Unassembled WGS sequence"/>
</dbReference>
<evidence type="ECO:0000313" key="4">
    <source>
        <dbReference type="Proteomes" id="UP000039865"/>
    </source>
</evidence>
<organism evidence="3 4">
    <name type="scientific">Stylonychia lemnae</name>
    <name type="common">Ciliate</name>
    <dbReference type="NCBI Taxonomy" id="5949"/>
    <lineage>
        <taxon>Eukaryota</taxon>
        <taxon>Sar</taxon>
        <taxon>Alveolata</taxon>
        <taxon>Ciliophora</taxon>
        <taxon>Intramacronucleata</taxon>
        <taxon>Spirotrichea</taxon>
        <taxon>Stichotrichia</taxon>
        <taxon>Sporadotrichida</taxon>
        <taxon>Oxytrichidae</taxon>
        <taxon>Stylonychinae</taxon>
        <taxon>Stylonychia</taxon>
    </lineage>
</organism>
<dbReference type="AlphaFoldDB" id="A0A078AV63"/>
<feature type="region of interest" description="Disordered" evidence="2">
    <location>
        <begin position="182"/>
        <end position="216"/>
    </location>
</feature>
<feature type="region of interest" description="Disordered" evidence="2">
    <location>
        <begin position="676"/>
        <end position="716"/>
    </location>
</feature>
<feature type="coiled-coil region" evidence="1">
    <location>
        <begin position="408"/>
        <end position="435"/>
    </location>
</feature>